<organism evidence="10 11">
    <name type="scientific">Platanthera zijinensis</name>
    <dbReference type="NCBI Taxonomy" id="2320716"/>
    <lineage>
        <taxon>Eukaryota</taxon>
        <taxon>Viridiplantae</taxon>
        <taxon>Streptophyta</taxon>
        <taxon>Embryophyta</taxon>
        <taxon>Tracheophyta</taxon>
        <taxon>Spermatophyta</taxon>
        <taxon>Magnoliopsida</taxon>
        <taxon>Liliopsida</taxon>
        <taxon>Asparagales</taxon>
        <taxon>Orchidaceae</taxon>
        <taxon>Orchidoideae</taxon>
        <taxon>Orchideae</taxon>
        <taxon>Orchidinae</taxon>
        <taxon>Platanthera</taxon>
    </lineage>
</organism>
<evidence type="ECO:0000256" key="9">
    <source>
        <dbReference type="ARBA" id="ARBA00023098"/>
    </source>
</evidence>
<dbReference type="Proteomes" id="UP001418222">
    <property type="component" value="Unassembled WGS sequence"/>
</dbReference>
<keyword evidence="3" id="KW-0444">Lipid biosynthesis</keyword>
<keyword evidence="4" id="KW-0441">Lipid A biosynthesis</keyword>
<evidence type="ECO:0000256" key="2">
    <source>
        <dbReference type="ARBA" id="ARBA00012071"/>
    </source>
</evidence>
<keyword evidence="6" id="KW-0547">Nucleotide-binding</keyword>
<dbReference type="EC" id="2.7.1.130" evidence="2"/>
<sequence length="319" mass="36089">MVEYIARYLDELGIPSLILSRGYAGGDEAKMLERHLLHTSVKIGVGANRNAAAAAMFERYGFMDLSSRLYSGSLSSPCKLWSCRKTQKIGVVILDDGMQHWSLFRNVEVVMINGLSPWGNKHLIPRGSLREPLESLCRAHIGVIHHADLVPSAGLNDIVLMIRKNNPSLLIFFSRLAPLFVFDVKRPHSQLPLTMVINNVILCVSAIGFPDAFVQRIKEIGPLHVDRLNFSDHYSIISNDINMIRKKLTLLQRRFGLKPIVIVTEKDYDRDPAILREVDDFQVIVLCSSLQILPFEDRTEDDFRTNIKNLLLSSQKCLL</sequence>
<dbReference type="Pfam" id="PF02606">
    <property type="entry name" value="LpxK"/>
    <property type="match status" value="1"/>
</dbReference>
<dbReference type="PANTHER" id="PTHR42724">
    <property type="entry name" value="TETRAACYLDISACCHARIDE 4'-KINASE"/>
    <property type="match status" value="1"/>
</dbReference>
<evidence type="ECO:0000313" key="10">
    <source>
        <dbReference type="EMBL" id="KAK8943179.1"/>
    </source>
</evidence>
<dbReference type="PANTHER" id="PTHR42724:SF1">
    <property type="entry name" value="TETRAACYLDISACCHARIDE 4'-KINASE, MITOCHONDRIAL-RELATED"/>
    <property type="match status" value="1"/>
</dbReference>
<dbReference type="GO" id="GO:0005524">
    <property type="term" value="F:ATP binding"/>
    <property type="evidence" value="ECO:0007669"/>
    <property type="project" value="UniProtKB-KW"/>
</dbReference>
<keyword evidence="5" id="KW-0808">Transferase</keyword>
<evidence type="ECO:0000256" key="1">
    <source>
        <dbReference type="ARBA" id="ARBA00004870"/>
    </source>
</evidence>
<dbReference type="GO" id="GO:0009245">
    <property type="term" value="P:lipid A biosynthetic process"/>
    <property type="evidence" value="ECO:0007669"/>
    <property type="project" value="UniProtKB-KW"/>
</dbReference>
<keyword evidence="7" id="KW-0418">Kinase</keyword>
<comment type="pathway">
    <text evidence="1">Glycolipid biosynthesis; lipid IV(A) biosynthesis; lipid IV(A) from (3R)-3-hydroxytetradecanoyl-[acyl-carrier-protein] and UDP-N-acetyl-alpha-D-glucosamine: step 6/6.</text>
</comment>
<evidence type="ECO:0000256" key="5">
    <source>
        <dbReference type="ARBA" id="ARBA00022679"/>
    </source>
</evidence>
<keyword evidence="9" id="KW-0443">Lipid metabolism</keyword>
<dbReference type="AlphaFoldDB" id="A0AAP0BNR1"/>
<dbReference type="GO" id="GO:0016020">
    <property type="term" value="C:membrane"/>
    <property type="evidence" value="ECO:0007669"/>
    <property type="project" value="GOC"/>
</dbReference>
<keyword evidence="8" id="KW-0067">ATP-binding</keyword>
<evidence type="ECO:0000256" key="3">
    <source>
        <dbReference type="ARBA" id="ARBA00022516"/>
    </source>
</evidence>
<protein>
    <recommendedName>
        <fullName evidence="2">tetraacyldisaccharide 4'-kinase</fullName>
        <ecNumber evidence="2">2.7.1.130</ecNumber>
    </recommendedName>
</protein>
<dbReference type="EMBL" id="JBBWWQ010000007">
    <property type="protein sequence ID" value="KAK8943179.1"/>
    <property type="molecule type" value="Genomic_DNA"/>
</dbReference>
<accession>A0AAP0BNR1</accession>
<evidence type="ECO:0000256" key="8">
    <source>
        <dbReference type="ARBA" id="ARBA00022840"/>
    </source>
</evidence>
<evidence type="ECO:0000256" key="4">
    <source>
        <dbReference type="ARBA" id="ARBA00022556"/>
    </source>
</evidence>
<evidence type="ECO:0000313" key="11">
    <source>
        <dbReference type="Proteomes" id="UP001418222"/>
    </source>
</evidence>
<name>A0AAP0BNR1_9ASPA</name>
<gene>
    <name evidence="10" type="ORF">KSP39_PZI009397</name>
</gene>
<dbReference type="InterPro" id="IPR003758">
    <property type="entry name" value="LpxK"/>
</dbReference>
<evidence type="ECO:0000256" key="6">
    <source>
        <dbReference type="ARBA" id="ARBA00022741"/>
    </source>
</evidence>
<reference evidence="10 11" key="1">
    <citation type="journal article" date="2022" name="Nat. Plants">
        <title>Genomes of leafy and leafless Platanthera orchids illuminate the evolution of mycoheterotrophy.</title>
        <authorList>
            <person name="Li M.H."/>
            <person name="Liu K.W."/>
            <person name="Li Z."/>
            <person name="Lu H.C."/>
            <person name="Ye Q.L."/>
            <person name="Zhang D."/>
            <person name="Wang J.Y."/>
            <person name="Li Y.F."/>
            <person name="Zhong Z.M."/>
            <person name="Liu X."/>
            <person name="Yu X."/>
            <person name="Liu D.K."/>
            <person name="Tu X.D."/>
            <person name="Liu B."/>
            <person name="Hao Y."/>
            <person name="Liao X.Y."/>
            <person name="Jiang Y.T."/>
            <person name="Sun W.H."/>
            <person name="Chen J."/>
            <person name="Chen Y.Q."/>
            <person name="Ai Y."/>
            <person name="Zhai J.W."/>
            <person name="Wu S.S."/>
            <person name="Zhou Z."/>
            <person name="Hsiao Y.Y."/>
            <person name="Wu W.L."/>
            <person name="Chen Y.Y."/>
            <person name="Lin Y.F."/>
            <person name="Hsu J.L."/>
            <person name="Li C.Y."/>
            <person name="Wang Z.W."/>
            <person name="Zhao X."/>
            <person name="Zhong W.Y."/>
            <person name="Ma X.K."/>
            <person name="Ma L."/>
            <person name="Huang J."/>
            <person name="Chen G.Z."/>
            <person name="Huang M.Z."/>
            <person name="Huang L."/>
            <person name="Peng D.H."/>
            <person name="Luo Y.B."/>
            <person name="Zou S.Q."/>
            <person name="Chen S.P."/>
            <person name="Lan S."/>
            <person name="Tsai W.C."/>
            <person name="Van de Peer Y."/>
            <person name="Liu Z.J."/>
        </authorList>
    </citation>
    <scope>NUCLEOTIDE SEQUENCE [LARGE SCALE GENOMIC DNA]</scope>
    <source>
        <strain evidence="10">Lor287</strain>
    </source>
</reference>
<proteinExistence type="predicted"/>
<dbReference type="GO" id="GO:0009029">
    <property type="term" value="F:lipid-A 4'-kinase activity"/>
    <property type="evidence" value="ECO:0007669"/>
    <property type="project" value="UniProtKB-EC"/>
</dbReference>
<comment type="caution">
    <text evidence="10">The sequence shown here is derived from an EMBL/GenBank/DDBJ whole genome shotgun (WGS) entry which is preliminary data.</text>
</comment>
<evidence type="ECO:0000256" key="7">
    <source>
        <dbReference type="ARBA" id="ARBA00022777"/>
    </source>
</evidence>
<keyword evidence="11" id="KW-1185">Reference proteome</keyword>